<sequence length="938" mass="105741">MSLVVDAAGDHFGDYEDYMEDKQAGPNMDGRQHDPSEGDSYDLDNELPDYYSGSDELEVERPNAPSDPESSQELEDGEVAQEGCEPGPAPASLNQQPSRDTDYPLPYIISYGGSAGKPIRRDLPSDQQYEHSLPKAASSDYFPFSSRIDWDIARWAKLHSHLSASAVSNLLSIDRVVAKLGLSFKNSVELNKIIDTRIPQGRPVFQKSSFELEGEIFEIYHRDIGACIRSLFSDPEFAPYLKYAPEQHYTDESCSVQLYHDIHTGEWWSSTQKAVDRLKEGGTVIPIILSSDKTQLTLFRNKSAYPLYMTIGNIPKEIRRRPSYRAYVLLAYLPTSRLSHIPNKAARRRCLLNVYHSCLTKILSPLVETGKEGMEVVNGEGVAYRGHPIYACFIGDYPEQIQTTCTITGDCPGCPAPHDTLGEFNKDDANNAWRPLNRVLDALDAVDEDPIGYRDLAEELRVKPIIEPFWKELPLAHVYRSITPDVLHQLYQGVVKHLISWLKEACGASEIDACCRRLPPNHNIHHFVKGITSLSRVSGKEHAAMCQILLGLILEIRLPDGISNLPLLRAVRAILDFVFLAQYPVHTSHTLRLLEDALERFHSNKHVFVNLGIGDHFNIPKLHFASHYVRLIKLFGTTDNFNTEYTERLHIDLAKDAYEATKMARWLERKEKMFRHEQFIEWRLQQHPMTTPPHPKPRPDSIPWGVPGMDRCRTLTVAKYPTQKSTTGYAAPHFLPALSRFICLFNNPTITRRGLDKVAEFTFIPSRYLPVWHTVKWTRRDHLAGEDVTADSIHVHPSTTDSNGRVITPARFDTAIVADGSVGAGIMPGRRIGRIRVVFSLPPSVVNVMFENPAAVPSHLAYVEWFSPFRASCDAATGMYQVSKSMLSDGTVLASIFGPVAPSSWTSSNVLDKCSVFYMNPFTDRHLYVDLQQQSTEK</sequence>
<proteinExistence type="predicted"/>
<protein>
    <submittedName>
        <fullName evidence="2">Uncharacterized protein</fullName>
    </submittedName>
</protein>
<dbReference type="STRING" id="71717.A0A4Y7SBY6"/>
<evidence type="ECO:0000313" key="3">
    <source>
        <dbReference type="Proteomes" id="UP000298030"/>
    </source>
</evidence>
<organism evidence="2 3">
    <name type="scientific">Coprinellus micaceus</name>
    <name type="common">Glistening ink-cap mushroom</name>
    <name type="synonym">Coprinus micaceus</name>
    <dbReference type="NCBI Taxonomy" id="71717"/>
    <lineage>
        <taxon>Eukaryota</taxon>
        <taxon>Fungi</taxon>
        <taxon>Dikarya</taxon>
        <taxon>Basidiomycota</taxon>
        <taxon>Agaricomycotina</taxon>
        <taxon>Agaricomycetes</taxon>
        <taxon>Agaricomycetidae</taxon>
        <taxon>Agaricales</taxon>
        <taxon>Agaricineae</taxon>
        <taxon>Psathyrellaceae</taxon>
        <taxon>Coprinellus</taxon>
    </lineage>
</organism>
<feature type="region of interest" description="Disordered" evidence="1">
    <location>
        <begin position="1"/>
        <end position="107"/>
    </location>
</feature>
<gene>
    <name evidence="2" type="ORF">FA13DRAFT_1863337</name>
</gene>
<feature type="compositionally biased region" description="Acidic residues" evidence="1">
    <location>
        <begin position="70"/>
        <end position="79"/>
    </location>
</feature>
<dbReference type="Pfam" id="PF18759">
    <property type="entry name" value="Plavaka"/>
    <property type="match status" value="1"/>
</dbReference>
<comment type="caution">
    <text evidence="2">The sequence shown here is derived from an EMBL/GenBank/DDBJ whole genome shotgun (WGS) entry which is preliminary data.</text>
</comment>
<accession>A0A4Y7SBY6</accession>
<evidence type="ECO:0000256" key="1">
    <source>
        <dbReference type="SAM" id="MobiDB-lite"/>
    </source>
</evidence>
<dbReference type="InterPro" id="IPR041078">
    <property type="entry name" value="Plavaka"/>
</dbReference>
<name>A0A4Y7SBY6_COPMI</name>
<evidence type="ECO:0000313" key="2">
    <source>
        <dbReference type="EMBL" id="TEB18346.1"/>
    </source>
</evidence>
<keyword evidence="3" id="KW-1185">Reference proteome</keyword>
<dbReference type="EMBL" id="QPFP01000267">
    <property type="protein sequence ID" value="TEB18346.1"/>
    <property type="molecule type" value="Genomic_DNA"/>
</dbReference>
<reference evidence="2 3" key="1">
    <citation type="journal article" date="2019" name="Nat. Ecol. Evol.">
        <title>Megaphylogeny resolves global patterns of mushroom evolution.</title>
        <authorList>
            <person name="Varga T."/>
            <person name="Krizsan K."/>
            <person name="Foldi C."/>
            <person name="Dima B."/>
            <person name="Sanchez-Garcia M."/>
            <person name="Sanchez-Ramirez S."/>
            <person name="Szollosi G.J."/>
            <person name="Szarkandi J.G."/>
            <person name="Papp V."/>
            <person name="Albert L."/>
            <person name="Andreopoulos W."/>
            <person name="Angelini C."/>
            <person name="Antonin V."/>
            <person name="Barry K.W."/>
            <person name="Bougher N.L."/>
            <person name="Buchanan P."/>
            <person name="Buyck B."/>
            <person name="Bense V."/>
            <person name="Catcheside P."/>
            <person name="Chovatia M."/>
            <person name="Cooper J."/>
            <person name="Damon W."/>
            <person name="Desjardin D."/>
            <person name="Finy P."/>
            <person name="Geml J."/>
            <person name="Haridas S."/>
            <person name="Hughes K."/>
            <person name="Justo A."/>
            <person name="Karasinski D."/>
            <person name="Kautmanova I."/>
            <person name="Kiss B."/>
            <person name="Kocsube S."/>
            <person name="Kotiranta H."/>
            <person name="LaButti K.M."/>
            <person name="Lechner B.E."/>
            <person name="Liimatainen K."/>
            <person name="Lipzen A."/>
            <person name="Lukacs Z."/>
            <person name="Mihaltcheva S."/>
            <person name="Morgado L.N."/>
            <person name="Niskanen T."/>
            <person name="Noordeloos M.E."/>
            <person name="Ohm R.A."/>
            <person name="Ortiz-Santana B."/>
            <person name="Ovrebo C."/>
            <person name="Racz N."/>
            <person name="Riley R."/>
            <person name="Savchenko A."/>
            <person name="Shiryaev A."/>
            <person name="Soop K."/>
            <person name="Spirin V."/>
            <person name="Szebenyi C."/>
            <person name="Tomsovsky M."/>
            <person name="Tulloss R.E."/>
            <person name="Uehling J."/>
            <person name="Grigoriev I.V."/>
            <person name="Vagvolgyi C."/>
            <person name="Papp T."/>
            <person name="Martin F.M."/>
            <person name="Miettinen O."/>
            <person name="Hibbett D.S."/>
            <person name="Nagy L.G."/>
        </authorList>
    </citation>
    <scope>NUCLEOTIDE SEQUENCE [LARGE SCALE GENOMIC DNA]</scope>
    <source>
        <strain evidence="2 3">FP101781</strain>
    </source>
</reference>
<dbReference type="AlphaFoldDB" id="A0A4Y7SBY6"/>
<feature type="compositionally biased region" description="Acidic residues" evidence="1">
    <location>
        <begin position="37"/>
        <end position="47"/>
    </location>
</feature>
<dbReference type="OrthoDB" id="2576233at2759"/>
<dbReference type="Proteomes" id="UP000298030">
    <property type="component" value="Unassembled WGS sequence"/>
</dbReference>